<evidence type="ECO:0000256" key="3">
    <source>
        <dbReference type="ARBA" id="ARBA00022475"/>
    </source>
</evidence>
<keyword evidence="3" id="KW-1003">Cell membrane</keyword>
<dbReference type="SUPFAM" id="SSF103473">
    <property type="entry name" value="MFS general substrate transporter"/>
    <property type="match status" value="1"/>
</dbReference>
<protein>
    <submittedName>
        <fullName evidence="10">MFS transporter</fullName>
    </submittedName>
</protein>
<dbReference type="PROSITE" id="PS50850">
    <property type="entry name" value="MFS"/>
    <property type="match status" value="1"/>
</dbReference>
<feature type="transmembrane region" description="Helical" evidence="8">
    <location>
        <begin position="378"/>
        <end position="400"/>
    </location>
</feature>
<dbReference type="PRINTS" id="PR01988">
    <property type="entry name" value="EXPORTERBACE"/>
</dbReference>
<gene>
    <name evidence="10" type="ORF">EGT67_15990</name>
</gene>
<feature type="transmembrane region" description="Helical" evidence="8">
    <location>
        <begin position="264"/>
        <end position="285"/>
    </location>
</feature>
<dbReference type="PANTHER" id="PTHR23513">
    <property type="entry name" value="INTEGRAL MEMBRANE EFFLUX PROTEIN-RELATED"/>
    <property type="match status" value="1"/>
</dbReference>
<dbReference type="EMBL" id="RKLP01000008">
    <property type="protein sequence ID" value="RVW08425.1"/>
    <property type="molecule type" value="Genomic_DNA"/>
</dbReference>
<accession>A0A438BCG1</accession>
<dbReference type="PANTHER" id="PTHR23513:SF11">
    <property type="entry name" value="STAPHYLOFERRIN A TRANSPORTER"/>
    <property type="match status" value="1"/>
</dbReference>
<keyword evidence="4 8" id="KW-0812">Transmembrane</keyword>
<dbReference type="RefSeq" id="WP_127917266.1">
    <property type="nucleotide sequence ID" value="NZ_RKLP01000008.1"/>
</dbReference>
<feature type="transmembrane region" description="Helical" evidence="8">
    <location>
        <begin position="228"/>
        <end position="252"/>
    </location>
</feature>
<evidence type="ECO:0000256" key="5">
    <source>
        <dbReference type="ARBA" id="ARBA00022989"/>
    </source>
</evidence>
<dbReference type="InterPro" id="IPR020846">
    <property type="entry name" value="MFS_dom"/>
</dbReference>
<dbReference type="Gene3D" id="1.20.1250.20">
    <property type="entry name" value="MFS general substrate transporter like domains"/>
    <property type="match status" value="1"/>
</dbReference>
<dbReference type="Proteomes" id="UP000286208">
    <property type="component" value="Unassembled WGS sequence"/>
</dbReference>
<comment type="caution">
    <text evidence="10">The sequence shown here is derived from an EMBL/GenBank/DDBJ whole genome shotgun (WGS) entry which is preliminary data.</text>
</comment>
<keyword evidence="2" id="KW-0813">Transport</keyword>
<evidence type="ECO:0000256" key="4">
    <source>
        <dbReference type="ARBA" id="ARBA00022692"/>
    </source>
</evidence>
<dbReference type="InterPro" id="IPR022324">
    <property type="entry name" value="Bacilysin_exporter_BacE_put"/>
</dbReference>
<evidence type="ECO:0000256" key="1">
    <source>
        <dbReference type="ARBA" id="ARBA00004651"/>
    </source>
</evidence>
<keyword evidence="5 8" id="KW-1133">Transmembrane helix</keyword>
<feature type="transmembrane region" description="Helical" evidence="8">
    <location>
        <begin position="317"/>
        <end position="338"/>
    </location>
</feature>
<proteinExistence type="predicted"/>
<evidence type="ECO:0000256" key="6">
    <source>
        <dbReference type="ARBA" id="ARBA00023136"/>
    </source>
</evidence>
<feature type="region of interest" description="Disordered" evidence="7">
    <location>
        <begin position="411"/>
        <end position="443"/>
    </location>
</feature>
<feature type="transmembrane region" description="Helical" evidence="8">
    <location>
        <begin position="28"/>
        <end position="46"/>
    </location>
</feature>
<evidence type="ECO:0000256" key="7">
    <source>
        <dbReference type="SAM" id="MobiDB-lite"/>
    </source>
</evidence>
<name>A0A438BCG1_9NOCA</name>
<sequence length="443" mass="46056">MTAAGKLGRQTFAALANRNFRRFISGQAVSLIGTWMQLVAQSWLVLELTGSGTAIGVVVALQTLPILLLGPYGGVIADRVDKRRLMIALQSLMGVQALVLGLLTITGTVELWHVYVLALLLGLNQCFENPARQSFLLEMVGPQDLRNAVSLQSTLVSASRIVGPAVAGVTIAAGGLGVCFLLNAASFVAVIASLVRLDVSALHRSPPTERARGQLREGLRYVRGNRKLAVPLLMMAFIGCLAFEFQVVLPIVADQTFGAGSEAYGFMTAAMGIGAVCGGLLVATWGRTGTRVLIVAAAAFGFALVAAAAAPNLAVELVALVLVGAVSIAFNSTTNSTLQLEAEPQMRGRVMALWSTAFQGSTAIGGPVAGWVSQEWGGRAGLLLGAITCLVVALVAAIVIGRGKEVTAQTDPITEDPEELTVENPAVSEDPAVTDADARSKAA</sequence>
<dbReference type="Pfam" id="PF05977">
    <property type="entry name" value="MFS_3"/>
    <property type="match status" value="1"/>
</dbReference>
<organism evidence="10 11">
    <name type="scientific">Prescottella agglutinans</name>
    <dbReference type="NCBI Taxonomy" id="1644129"/>
    <lineage>
        <taxon>Bacteria</taxon>
        <taxon>Bacillati</taxon>
        <taxon>Actinomycetota</taxon>
        <taxon>Actinomycetes</taxon>
        <taxon>Mycobacteriales</taxon>
        <taxon>Nocardiaceae</taxon>
        <taxon>Prescottella</taxon>
    </lineage>
</organism>
<dbReference type="AlphaFoldDB" id="A0A438BCG1"/>
<evidence type="ECO:0000256" key="2">
    <source>
        <dbReference type="ARBA" id="ARBA00022448"/>
    </source>
</evidence>
<feature type="transmembrane region" description="Helical" evidence="8">
    <location>
        <begin position="52"/>
        <end position="73"/>
    </location>
</feature>
<keyword evidence="6 8" id="KW-0472">Membrane</keyword>
<feature type="transmembrane region" description="Helical" evidence="8">
    <location>
        <begin position="292"/>
        <end position="311"/>
    </location>
</feature>
<evidence type="ECO:0000256" key="8">
    <source>
        <dbReference type="SAM" id="Phobius"/>
    </source>
</evidence>
<dbReference type="InterPro" id="IPR010290">
    <property type="entry name" value="TM_effector"/>
</dbReference>
<evidence type="ECO:0000313" key="11">
    <source>
        <dbReference type="Proteomes" id="UP000286208"/>
    </source>
</evidence>
<dbReference type="OrthoDB" id="9775268at2"/>
<dbReference type="GO" id="GO:0005886">
    <property type="term" value="C:plasma membrane"/>
    <property type="evidence" value="ECO:0007669"/>
    <property type="project" value="UniProtKB-SubCell"/>
</dbReference>
<feature type="domain" description="Major facilitator superfamily (MFS) profile" evidence="9">
    <location>
        <begin position="14"/>
        <end position="404"/>
    </location>
</feature>
<feature type="transmembrane region" description="Helical" evidence="8">
    <location>
        <begin position="173"/>
        <end position="195"/>
    </location>
</feature>
<comment type="subcellular location">
    <subcellularLocation>
        <location evidence="1">Cell membrane</location>
        <topology evidence="1">Multi-pass membrane protein</topology>
    </subcellularLocation>
</comment>
<keyword evidence="11" id="KW-1185">Reference proteome</keyword>
<evidence type="ECO:0000313" key="10">
    <source>
        <dbReference type="EMBL" id="RVW08425.1"/>
    </source>
</evidence>
<dbReference type="CDD" id="cd06173">
    <property type="entry name" value="MFS_MefA_like"/>
    <property type="match status" value="1"/>
</dbReference>
<dbReference type="InterPro" id="IPR036259">
    <property type="entry name" value="MFS_trans_sf"/>
</dbReference>
<dbReference type="GO" id="GO:0022857">
    <property type="term" value="F:transmembrane transporter activity"/>
    <property type="evidence" value="ECO:0007669"/>
    <property type="project" value="InterPro"/>
</dbReference>
<feature type="transmembrane region" description="Helical" evidence="8">
    <location>
        <begin position="350"/>
        <end position="372"/>
    </location>
</feature>
<evidence type="ECO:0000259" key="9">
    <source>
        <dbReference type="PROSITE" id="PS50850"/>
    </source>
</evidence>
<reference evidence="10 11" key="1">
    <citation type="submission" date="2018-11" db="EMBL/GenBank/DDBJ databases">
        <title>Rhodococcus spongicola sp. nov. and Rhodococcus xishaensis sp. nov. from marine sponges.</title>
        <authorList>
            <person name="Li L."/>
            <person name="Lin H.W."/>
        </authorList>
    </citation>
    <scope>NUCLEOTIDE SEQUENCE [LARGE SCALE GENOMIC DNA]</scope>
    <source>
        <strain evidence="10 11">CCTCC AB2014297</strain>
    </source>
</reference>